<evidence type="ECO:0000313" key="3">
    <source>
        <dbReference type="Proteomes" id="UP000284006"/>
    </source>
</evidence>
<feature type="transmembrane region" description="Helical" evidence="1">
    <location>
        <begin position="65"/>
        <end position="86"/>
    </location>
</feature>
<organism evidence="2 3">
    <name type="scientific">Massilia cavernae</name>
    <dbReference type="NCBI Taxonomy" id="2320864"/>
    <lineage>
        <taxon>Bacteria</taxon>
        <taxon>Pseudomonadati</taxon>
        <taxon>Pseudomonadota</taxon>
        <taxon>Betaproteobacteria</taxon>
        <taxon>Burkholderiales</taxon>
        <taxon>Oxalobacteraceae</taxon>
        <taxon>Telluria group</taxon>
        <taxon>Massilia</taxon>
    </lineage>
</organism>
<dbReference type="RefSeq" id="WP_119812292.1">
    <property type="nucleotide sequence ID" value="NZ_QYUP01000146.1"/>
</dbReference>
<dbReference type="Proteomes" id="UP000284006">
    <property type="component" value="Unassembled WGS sequence"/>
</dbReference>
<keyword evidence="3" id="KW-1185">Reference proteome</keyword>
<feature type="transmembrane region" description="Helical" evidence="1">
    <location>
        <begin position="39"/>
        <end position="59"/>
    </location>
</feature>
<name>A0A418XGI2_9BURK</name>
<feature type="transmembrane region" description="Helical" evidence="1">
    <location>
        <begin position="6"/>
        <end position="27"/>
    </location>
</feature>
<comment type="caution">
    <text evidence="2">The sequence shown here is derived from an EMBL/GenBank/DDBJ whole genome shotgun (WGS) entry which is preliminary data.</text>
</comment>
<dbReference type="OrthoDB" id="8912972at2"/>
<reference evidence="2 3" key="1">
    <citation type="submission" date="2018-09" db="EMBL/GenBank/DDBJ databases">
        <authorList>
            <person name="Zhu H."/>
        </authorList>
    </citation>
    <scope>NUCLEOTIDE SEQUENCE [LARGE SCALE GENOMIC DNA]</scope>
    <source>
        <strain evidence="2 3">K1S02-61</strain>
    </source>
</reference>
<keyword evidence="1" id="KW-0812">Transmembrane</keyword>
<evidence type="ECO:0000313" key="2">
    <source>
        <dbReference type="EMBL" id="RJG11572.1"/>
    </source>
</evidence>
<proteinExistence type="predicted"/>
<dbReference type="EMBL" id="QYUP01000146">
    <property type="protein sequence ID" value="RJG11572.1"/>
    <property type="molecule type" value="Genomic_DNA"/>
</dbReference>
<accession>A0A418XGI2</accession>
<feature type="transmembrane region" description="Helical" evidence="1">
    <location>
        <begin position="98"/>
        <end position="120"/>
    </location>
</feature>
<keyword evidence="1" id="KW-0472">Membrane</keyword>
<evidence type="ECO:0000256" key="1">
    <source>
        <dbReference type="SAM" id="Phobius"/>
    </source>
</evidence>
<keyword evidence="1" id="KW-1133">Transmembrane helix</keyword>
<gene>
    <name evidence="2" type="ORF">D3872_19045</name>
</gene>
<dbReference type="AlphaFoldDB" id="A0A418XGI2"/>
<protein>
    <submittedName>
        <fullName evidence="2">Uncharacterized protein</fullName>
    </submittedName>
</protein>
<sequence>MEPFQMLQISTYLFGIAALGGVAMGFVRFTSGANPPSWLAMLHGFLAGAGLTLLAYAAATMNVPAFAYLSLLLFAGGAAGGVFLNLHYHLRQIPLPKWLVIVHAGVNVLAFVLLCFAAFAGA</sequence>